<dbReference type="GO" id="GO:0033883">
    <property type="term" value="F:pyridoxal phosphatase activity"/>
    <property type="evidence" value="ECO:0007669"/>
    <property type="project" value="UniProtKB-EC"/>
</dbReference>
<dbReference type="NCBIfam" id="TIGR00099">
    <property type="entry name" value="Cof-subfamily"/>
    <property type="match status" value="1"/>
</dbReference>
<dbReference type="PROSITE" id="PS01229">
    <property type="entry name" value="COF_2"/>
    <property type="match status" value="1"/>
</dbReference>
<dbReference type="Gene3D" id="3.30.1240.10">
    <property type="match status" value="1"/>
</dbReference>
<sequence>MTYKAVAFDMDGTLLNNQRIILPETVKVLNKLKQMGIKVILVTGRHHSMIYPYYHQLQLTTPAICCNGSYLYDFEKKAYFDANPLTKDQAKKLVNLVNQYKIHTLVYTDQYITYEVLDDHLLSLFEWTKTLPPHLQPEYVKVDSFMTLIDNAKEIFKFATSSHDIPVLQAFSAELEKQGDFECEWSWVNRADVAAKGNSKGSGLANWAKHEGIPLEQIIAFGDNYNDLSMLTMAGLGIAMGNSDDEIKQQVDRVIGDNNSPSIAEELSRIFL</sequence>
<dbReference type="SFLD" id="SFLDG01140">
    <property type="entry name" value="C2.B:_Phosphomannomutase_and_P"/>
    <property type="match status" value="1"/>
</dbReference>
<keyword evidence="2" id="KW-1185">Reference proteome</keyword>
<dbReference type="EMBL" id="JABURY010000011">
    <property type="protein sequence ID" value="MBC9130655.1"/>
    <property type="molecule type" value="Genomic_DNA"/>
</dbReference>
<protein>
    <submittedName>
        <fullName evidence="1">Pyridoxal phosphatase</fullName>
        <ecNumber evidence="1">3.1.3.74</ecNumber>
    </submittedName>
</protein>
<comment type="caution">
    <text evidence="1">The sequence shown here is derived from an EMBL/GenBank/DDBJ whole genome shotgun (WGS) entry which is preliminary data.</text>
</comment>
<dbReference type="NCBIfam" id="TIGR01484">
    <property type="entry name" value="HAD-SF-IIB"/>
    <property type="match status" value="1"/>
</dbReference>
<accession>A0ABR7QX15</accession>
<dbReference type="RefSeq" id="WP_187755105.1">
    <property type="nucleotide sequence ID" value="NZ_JABURY010000011.1"/>
</dbReference>
<organism evidence="1 2">
    <name type="scientific">Frischella japonica</name>
    <dbReference type="NCBI Taxonomy" id="2741544"/>
    <lineage>
        <taxon>Bacteria</taxon>
        <taxon>Pseudomonadati</taxon>
        <taxon>Pseudomonadota</taxon>
        <taxon>Gammaproteobacteria</taxon>
        <taxon>Orbales</taxon>
        <taxon>Orbaceae</taxon>
        <taxon>Frischella</taxon>
    </lineage>
</organism>
<reference evidence="1 2" key="1">
    <citation type="submission" date="2020-06" db="EMBL/GenBank/DDBJ databases">
        <title>Frischella cerana isolated from Apis cerana gut homogenate.</title>
        <authorList>
            <person name="Wolter L.A."/>
            <person name="Suenami S."/>
            <person name="Miyazaki R."/>
        </authorList>
    </citation>
    <scope>NUCLEOTIDE SEQUENCE [LARGE SCALE GENOMIC DNA]</scope>
    <source>
        <strain evidence="1 2">Ac13</strain>
    </source>
</reference>
<dbReference type="PANTHER" id="PTHR10000:SF58">
    <property type="entry name" value="PYRIDOXAL PHOSPHATE PHOSPHATASE YBHA"/>
    <property type="match status" value="1"/>
</dbReference>
<dbReference type="SFLD" id="SFLDS00003">
    <property type="entry name" value="Haloacid_Dehalogenase"/>
    <property type="match status" value="1"/>
</dbReference>
<dbReference type="InterPro" id="IPR036412">
    <property type="entry name" value="HAD-like_sf"/>
</dbReference>
<dbReference type="SUPFAM" id="SSF56784">
    <property type="entry name" value="HAD-like"/>
    <property type="match status" value="1"/>
</dbReference>
<gene>
    <name evidence="1" type="ORF">FcAc13_04950</name>
</gene>
<keyword evidence="1" id="KW-0378">Hydrolase</keyword>
<evidence type="ECO:0000313" key="2">
    <source>
        <dbReference type="Proteomes" id="UP000651208"/>
    </source>
</evidence>
<dbReference type="NCBIfam" id="NF007821">
    <property type="entry name" value="PRK10530.1"/>
    <property type="match status" value="1"/>
</dbReference>
<dbReference type="EC" id="3.1.3.74" evidence="1"/>
<dbReference type="CDD" id="cd07516">
    <property type="entry name" value="HAD_Pase"/>
    <property type="match status" value="1"/>
</dbReference>
<dbReference type="InterPro" id="IPR023214">
    <property type="entry name" value="HAD_sf"/>
</dbReference>
<dbReference type="InterPro" id="IPR000150">
    <property type="entry name" value="Cof"/>
</dbReference>
<dbReference type="Proteomes" id="UP000651208">
    <property type="component" value="Unassembled WGS sequence"/>
</dbReference>
<dbReference type="PROSITE" id="PS01228">
    <property type="entry name" value="COF_1"/>
    <property type="match status" value="1"/>
</dbReference>
<name>A0ABR7QX15_9GAMM</name>
<dbReference type="Gene3D" id="3.40.50.1000">
    <property type="entry name" value="HAD superfamily/HAD-like"/>
    <property type="match status" value="1"/>
</dbReference>
<dbReference type="InterPro" id="IPR006379">
    <property type="entry name" value="HAD-SF_hydro_IIB"/>
</dbReference>
<dbReference type="Pfam" id="PF08282">
    <property type="entry name" value="Hydrolase_3"/>
    <property type="match status" value="1"/>
</dbReference>
<evidence type="ECO:0000313" key="1">
    <source>
        <dbReference type="EMBL" id="MBC9130655.1"/>
    </source>
</evidence>
<dbReference type="PANTHER" id="PTHR10000">
    <property type="entry name" value="PHOSPHOSERINE PHOSPHATASE"/>
    <property type="match status" value="1"/>
</dbReference>
<proteinExistence type="predicted"/>